<organism evidence="2 3">
    <name type="scientific">Paraburkholderia silviterrae</name>
    <dbReference type="NCBI Taxonomy" id="2528715"/>
    <lineage>
        <taxon>Bacteria</taxon>
        <taxon>Pseudomonadati</taxon>
        <taxon>Pseudomonadota</taxon>
        <taxon>Betaproteobacteria</taxon>
        <taxon>Burkholderiales</taxon>
        <taxon>Burkholderiaceae</taxon>
        <taxon>Paraburkholderia</taxon>
    </lineage>
</organism>
<dbReference type="OrthoDB" id="3078165at2"/>
<name>A0A4R5M5B8_9BURK</name>
<evidence type="ECO:0000259" key="1">
    <source>
        <dbReference type="Pfam" id="PF04326"/>
    </source>
</evidence>
<protein>
    <submittedName>
        <fullName evidence="2">ATP-binding protein</fullName>
    </submittedName>
</protein>
<keyword evidence="3" id="KW-1185">Reference proteome</keyword>
<keyword evidence="2" id="KW-0547">Nucleotide-binding</keyword>
<dbReference type="EMBL" id="SMRP01000012">
    <property type="protein sequence ID" value="TDG21142.1"/>
    <property type="molecule type" value="Genomic_DNA"/>
</dbReference>
<dbReference type="AlphaFoldDB" id="A0A4R5M5B8"/>
<accession>A0A4R5M5B8</accession>
<sequence>MCSVEIATRGHSVFPTIDETRRLLQSLSESYAVEVKRWFDPGQQEGQAKVIRALIALRNNGGGRLVIGFDNETMQPVHTGSPQDVRAVFVQDDIQALVSRFASEPFEIAIQYVDYDGAEFPVICVPAGVRTPVATKSELKDATNQKALVPIHAVFVRTLSSNNTVSTASAQWRDWQRIAEICFDNREADIGRFLRRHLTGFSAGALKQILGAVGEESTEPQGKTVDPGTSLVRGRERFTEVVAERSLTLPPTGFWEVSMILDGEVPPQNLGKFMNLVSASNPEYTGWPVWFSSTSFQHAADRPHVYKDQWEALVVQFGRHIDFMQFDPKGAFYHLRALYDDMRSTNRSPEPGTAFDISMPVFDCAEAIAVGLAFAKAMGCDEDSVTLEFAFRWSGLRDRELTSWIIPGRYISPGRKAYQDEITLDQSVPLSTPPSAIGGLLTSMLQPLYGLFDGFSLSTKTIEELSAQLVERRAQI</sequence>
<reference evidence="2 3" key="1">
    <citation type="submission" date="2019-03" db="EMBL/GenBank/DDBJ databases">
        <title>Paraburkholderia sp. 4M-K11, isolated from subtropical forest soil.</title>
        <authorList>
            <person name="Gao Z.-H."/>
            <person name="Qiu L.-H."/>
        </authorList>
    </citation>
    <scope>NUCLEOTIDE SEQUENCE [LARGE SCALE GENOMIC DNA]</scope>
    <source>
        <strain evidence="2 3">4M-K11</strain>
    </source>
</reference>
<dbReference type="InterPro" id="IPR007421">
    <property type="entry name" value="Schlafen_AlbA_2_dom"/>
</dbReference>
<evidence type="ECO:0000313" key="2">
    <source>
        <dbReference type="EMBL" id="TDG21142.1"/>
    </source>
</evidence>
<evidence type="ECO:0000313" key="3">
    <source>
        <dbReference type="Proteomes" id="UP000295722"/>
    </source>
</evidence>
<gene>
    <name evidence="2" type="ORF">EYW47_22490</name>
</gene>
<dbReference type="Pfam" id="PF04326">
    <property type="entry name" value="SLFN_AlbA_2"/>
    <property type="match status" value="1"/>
</dbReference>
<proteinExistence type="predicted"/>
<keyword evidence="2" id="KW-0067">ATP-binding</keyword>
<dbReference type="Proteomes" id="UP000295722">
    <property type="component" value="Unassembled WGS sequence"/>
</dbReference>
<feature type="domain" description="Schlafen AlbA-2" evidence="1">
    <location>
        <begin position="29"/>
        <end position="164"/>
    </location>
</feature>
<dbReference type="GO" id="GO:0005524">
    <property type="term" value="F:ATP binding"/>
    <property type="evidence" value="ECO:0007669"/>
    <property type="project" value="UniProtKB-KW"/>
</dbReference>
<dbReference type="InterPro" id="IPR038461">
    <property type="entry name" value="Schlafen_AlbA_2_dom_sf"/>
</dbReference>
<dbReference type="Gene3D" id="3.30.950.30">
    <property type="entry name" value="Schlafen, AAA domain"/>
    <property type="match status" value="1"/>
</dbReference>
<comment type="caution">
    <text evidence="2">The sequence shown here is derived from an EMBL/GenBank/DDBJ whole genome shotgun (WGS) entry which is preliminary data.</text>
</comment>